<feature type="compositionally biased region" description="Basic and acidic residues" evidence="3">
    <location>
        <begin position="1477"/>
        <end position="1498"/>
    </location>
</feature>
<dbReference type="InterPro" id="IPR036034">
    <property type="entry name" value="PDZ_sf"/>
</dbReference>
<organism evidence="5 6">
    <name type="scientific">Araneus ventricosus</name>
    <name type="common">Orbweaver spider</name>
    <name type="synonym">Epeira ventricosa</name>
    <dbReference type="NCBI Taxonomy" id="182803"/>
    <lineage>
        <taxon>Eukaryota</taxon>
        <taxon>Metazoa</taxon>
        <taxon>Ecdysozoa</taxon>
        <taxon>Arthropoda</taxon>
        <taxon>Chelicerata</taxon>
        <taxon>Arachnida</taxon>
        <taxon>Araneae</taxon>
        <taxon>Araneomorphae</taxon>
        <taxon>Entelegynae</taxon>
        <taxon>Araneoidea</taxon>
        <taxon>Araneidae</taxon>
        <taxon>Araneus</taxon>
    </lineage>
</organism>
<dbReference type="OrthoDB" id="6417963at2759"/>
<evidence type="ECO:0000313" key="5">
    <source>
        <dbReference type="EMBL" id="GBM05857.1"/>
    </source>
</evidence>
<dbReference type="Pfam" id="PF13855">
    <property type="entry name" value="LRR_8"/>
    <property type="match status" value="2"/>
</dbReference>
<feature type="region of interest" description="Disordered" evidence="3">
    <location>
        <begin position="1231"/>
        <end position="1252"/>
    </location>
</feature>
<dbReference type="InterPro" id="IPR050614">
    <property type="entry name" value="Synaptic_Scaffolding_LAP-MAGUK"/>
</dbReference>
<feature type="compositionally biased region" description="Basic and acidic residues" evidence="3">
    <location>
        <begin position="1167"/>
        <end position="1176"/>
    </location>
</feature>
<dbReference type="GO" id="GO:0019901">
    <property type="term" value="F:protein kinase binding"/>
    <property type="evidence" value="ECO:0007669"/>
    <property type="project" value="TreeGrafter"/>
</dbReference>
<feature type="region of interest" description="Disordered" evidence="3">
    <location>
        <begin position="1135"/>
        <end position="1176"/>
    </location>
</feature>
<evidence type="ECO:0000259" key="4">
    <source>
        <dbReference type="PROSITE" id="PS50106"/>
    </source>
</evidence>
<feature type="compositionally biased region" description="Low complexity" evidence="3">
    <location>
        <begin position="1365"/>
        <end position="1375"/>
    </location>
</feature>
<dbReference type="InterPro" id="IPR003591">
    <property type="entry name" value="Leu-rich_rpt_typical-subtyp"/>
</dbReference>
<dbReference type="GO" id="GO:0005912">
    <property type="term" value="C:adherens junction"/>
    <property type="evidence" value="ECO:0007669"/>
    <property type="project" value="TreeGrafter"/>
</dbReference>
<dbReference type="GO" id="GO:0098609">
    <property type="term" value="P:cell-cell adhesion"/>
    <property type="evidence" value="ECO:0007669"/>
    <property type="project" value="TreeGrafter"/>
</dbReference>
<dbReference type="PROSITE" id="PS51450">
    <property type="entry name" value="LRR"/>
    <property type="match status" value="4"/>
</dbReference>
<proteinExistence type="predicted"/>
<feature type="compositionally biased region" description="Low complexity" evidence="3">
    <location>
        <begin position="1337"/>
        <end position="1351"/>
    </location>
</feature>
<dbReference type="PANTHER" id="PTHR23119:SF50">
    <property type="entry name" value="PDZ DOMAIN-CONTAINING PROTEIN"/>
    <property type="match status" value="1"/>
</dbReference>
<dbReference type="Pfam" id="PF00595">
    <property type="entry name" value="PDZ"/>
    <property type="match status" value="1"/>
</dbReference>
<dbReference type="SMART" id="SM00369">
    <property type="entry name" value="LRR_TYP"/>
    <property type="match status" value="13"/>
</dbReference>
<feature type="compositionally biased region" description="Polar residues" evidence="3">
    <location>
        <begin position="1237"/>
        <end position="1248"/>
    </location>
</feature>
<feature type="region of interest" description="Disordered" evidence="3">
    <location>
        <begin position="1766"/>
        <end position="1786"/>
    </location>
</feature>
<dbReference type="PROSITE" id="PS50106">
    <property type="entry name" value="PDZ"/>
    <property type="match status" value="1"/>
</dbReference>
<feature type="compositionally biased region" description="Polar residues" evidence="3">
    <location>
        <begin position="1625"/>
        <end position="1640"/>
    </location>
</feature>
<dbReference type="GO" id="GO:0098887">
    <property type="term" value="P:neurotransmitter receptor transport, endosome to postsynaptic membrane"/>
    <property type="evidence" value="ECO:0007669"/>
    <property type="project" value="TreeGrafter"/>
</dbReference>
<feature type="region of interest" description="Disordered" evidence="3">
    <location>
        <begin position="1429"/>
        <end position="1448"/>
    </location>
</feature>
<gene>
    <name evidence="5" type="primary">ERBIN_1</name>
    <name evidence="5" type="ORF">AVEN_135236_1</name>
</gene>
<dbReference type="Gene3D" id="3.80.10.10">
    <property type="entry name" value="Ribonuclease Inhibitor"/>
    <property type="match status" value="2"/>
</dbReference>
<dbReference type="PANTHER" id="PTHR23119">
    <property type="entry name" value="DISCS LARGE"/>
    <property type="match status" value="1"/>
</dbReference>
<dbReference type="Pfam" id="PF23598">
    <property type="entry name" value="LRR_14"/>
    <property type="match status" value="1"/>
</dbReference>
<dbReference type="GO" id="GO:0045211">
    <property type="term" value="C:postsynaptic membrane"/>
    <property type="evidence" value="ECO:0007669"/>
    <property type="project" value="TreeGrafter"/>
</dbReference>
<dbReference type="SUPFAM" id="SSF52058">
    <property type="entry name" value="L domain-like"/>
    <property type="match status" value="2"/>
</dbReference>
<feature type="region of interest" description="Disordered" evidence="3">
    <location>
        <begin position="535"/>
        <end position="569"/>
    </location>
</feature>
<sequence length="1905" mass="211870">MAPVLRHCPCLRPENDDVRLLEYSHSNLDDVPNEVFGYERTLEELFLDANQIKDLPRPLFHCHGLRKLNLSDNEIQTLPPAIASLINLEYLDISKNGVLEIPENIKGCKCLTVIDASVNPLGKLPEGFTFLINLHELYLNDTFLEYLPANFGRLAHLRILELRENHLKLLPKSMARLVELSRLDIGQNDFSDLPEVIGSLPRLVELWCDCNNLNCLPPFLGGLKKLAYLDASKNKIYEVADEIEGCISLCDLTLSSNRIKVLPEGIANLKRLTVLRVDENRMVSVPENIGNLCNLEELVLSSNNLKSLPPSVGLLRNLKTLIADDNLLEELPSEIGSCLKLTILSLRDNKLVQIPDELGHVTALKVINLSGNLLQYLPFSIAKLPNLQALWLSENQNKPLIPLQSDTDRVTGIKVLTCFMLPQVPLEEEVNEVEKSEADVPDTGKGRHIIKFAFDAEKDQPSKLVRAPTPYPKELKAHARHARNYALKKQGSKDSDGNEVIENSQVGDAVEGLHPTGATPDIMILPTLPPKESSKVKEAAVIKPRSPVSSPPKHERHYIPNMKQDPSSQDGEIKQITFLEQNPLQLGHQTSSDIIGAEITEKILGRRDSRGDGSSSENTSTSATGSPKLTPDGILMDSCNHPLKMDKDGLFKKNVPVPGKRDTWMRQRLLKQGSGDSDRGYRSDHEVYMSEKDQYGQGYHDGYASDWEAFLAKQNFNGPGNSESVPGAQHYPRTMHPQGSLDYRGHAEGQEIKGEGERDGFVVPWDGRYHYPNESGAVLVEDEYQARMTPPYNNYWQMDPNSGQFYSGYDMSHSYPPGADNTTYVYNRNPPSEPPPMPPQPYYEDCDGYKHIAPQFWLQHPPNPAPVICNNPGTIPRRLGTASPRLKRSQCLSVQAPLHGTPQEYHLVPHQPGNLRPAVPNSSPRPGRSPSPGIENRIPVQYSSQTYQKYPPHFQPSYPVQGYPITTQPVNTSQFPPSVHSHYHSNYQTPVPVYPTLPPSPRMKHAGHPYGASAVDDSALVSRPYPMVPTPSVHKSAYYPPNAQGDNLDPAYHHRLQSSEDFEKVQDAEYGVAPSGSLHYRSGSIPAQIQNIESCNVVNVQHLNRSVPSINIIPSTSPPQTSYLADAESWRGDFSNVTSTKPASDTSSSIHSNATKPDSSASANHAVDSDDAKFKEKPLTVNEDKNHNAVEESHPDNAHHDSAAKMNKNKINEKSVDTYSQEANSYTVISPKPSKIVPQSNEINSPNPNKDVKLGSGLNESQTGFRRPGCFQAVPMNIPSVHSVARKMEPVVNDTKEISEVKNEICTGNTVEHMTQMPDPYNPRMTPSQMESEIKQSLSTTNSSNPSGSNSENKKTSGYVGGIISNLNKSLNSQNKESELDQKTNPRKSVTDQHILDRAKIDSNKSEKPPPKPATKPGYPVQVLPNAGMQSERTIERPPELPKKDRTAVTMRNIIPLSENKVNTSTSQSFNKSYPSEIHKANAERNQKYPDRPRKVMEDAANVSEQSKSSNPQSKITTENNKNMKIMQYSSSKDYVTNNQSKQMQHNIENKAYSSHSLSNQSENTKISTDKRFQRVLPPVDTTFQLKPCNTRRSPCNFDQTLEDSGNQVTENQTNIFNKDATKISGHSAQPKISSASTKQDSNEPPIIPPKRSTMGINFGLNELPPKTVKHDNNPERNISGRQLERTNSLSENEQVNDINEMNKVSKLHVDIVQAKDVNNEKNEQLQKGNMPDLLSRIVDDEKNELIILEQSNRVLKSVKSEEDELSKDNFSFNKEESEKDNIPESPKRQSWFFGTHKNSLVFPVILSKNPELGFSIEGGIGTPRNPGKPYDSGIYVAQVLDDGPANNLLKPGDKILQDENGSFLKDDGIGIKVDGKDFTQLDHNKALALLQESGATVSLMVSRQ</sequence>
<comment type="caution">
    <text evidence="5">The sequence shown here is derived from an EMBL/GenBank/DDBJ whole genome shotgun (WGS) entry which is preliminary data.</text>
</comment>
<feature type="region of interest" description="Disordered" evidence="3">
    <location>
        <begin position="1623"/>
        <end position="1695"/>
    </location>
</feature>
<feature type="compositionally biased region" description="Polar residues" evidence="3">
    <location>
        <begin position="1460"/>
        <end position="1474"/>
    </location>
</feature>
<dbReference type="GO" id="GO:0043113">
    <property type="term" value="P:receptor clustering"/>
    <property type="evidence" value="ECO:0007669"/>
    <property type="project" value="TreeGrafter"/>
</dbReference>
<keyword evidence="1" id="KW-0433">Leucine-rich repeat</keyword>
<feature type="region of interest" description="Disordered" evidence="3">
    <location>
        <begin position="604"/>
        <end position="633"/>
    </location>
</feature>
<dbReference type="GO" id="GO:0045197">
    <property type="term" value="P:establishment or maintenance of epithelial cell apical/basal polarity"/>
    <property type="evidence" value="ECO:0007669"/>
    <property type="project" value="TreeGrafter"/>
</dbReference>
<dbReference type="InterPro" id="IPR032675">
    <property type="entry name" value="LRR_dom_sf"/>
</dbReference>
<protein>
    <submittedName>
        <fullName evidence="5">Erbin</fullName>
    </submittedName>
</protein>
<dbReference type="InterPro" id="IPR001478">
    <property type="entry name" value="PDZ"/>
</dbReference>
<evidence type="ECO:0000256" key="3">
    <source>
        <dbReference type="SAM" id="MobiDB-lite"/>
    </source>
</evidence>
<keyword evidence="6" id="KW-1185">Reference proteome</keyword>
<dbReference type="InterPro" id="IPR055414">
    <property type="entry name" value="LRR_R13L4/SHOC2-like"/>
</dbReference>
<feature type="compositionally biased region" description="Polar residues" evidence="3">
    <location>
        <begin position="1503"/>
        <end position="1523"/>
    </location>
</feature>
<feature type="compositionally biased region" description="Basic and acidic residues" evidence="3">
    <location>
        <begin position="1433"/>
        <end position="1447"/>
    </location>
</feature>
<dbReference type="Proteomes" id="UP000499080">
    <property type="component" value="Unassembled WGS sequence"/>
</dbReference>
<feature type="region of interest" description="Disordered" evidence="3">
    <location>
        <begin position="718"/>
        <end position="744"/>
    </location>
</feature>
<dbReference type="SUPFAM" id="SSF50156">
    <property type="entry name" value="PDZ domain-like"/>
    <property type="match status" value="1"/>
</dbReference>
<feature type="compositionally biased region" description="Low complexity" evidence="3">
    <location>
        <begin position="922"/>
        <end position="933"/>
    </location>
</feature>
<accession>A0A4Y2CQ13</accession>
<name>A0A4Y2CQ13_ARAVE</name>
<dbReference type="FunFam" id="3.80.10.10:FF:000118">
    <property type="entry name" value="Leucine rich repeat containing 7"/>
    <property type="match status" value="1"/>
</dbReference>
<feature type="region of interest" description="Disordered" evidence="3">
    <location>
        <begin position="903"/>
        <end position="937"/>
    </location>
</feature>
<feature type="region of interest" description="Disordered" evidence="3">
    <location>
        <begin position="1459"/>
        <end position="1523"/>
    </location>
</feature>
<dbReference type="GO" id="GO:0016323">
    <property type="term" value="C:basolateral plasma membrane"/>
    <property type="evidence" value="ECO:0007669"/>
    <property type="project" value="TreeGrafter"/>
</dbReference>
<feature type="region of interest" description="Disordered" evidence="3">
    <location>
        <begin position="1310"/>
        <end position="1424"/>
    </location>
</feature>
<dbReference type="GO" id="GO:0098968">
    <property type="term" value="P:neurotransmitter receptor transport postsynaptic membrane to endosome"/>
    <property type="evidence" value="ECO:0007669"/>
    <property type="project" value="TreeGrafter"/>
</dbReference>
<dbReference type="EMBL" id="BGPR01000220">
    <property type="protein sequence ID" value="GBM05857.1"/>
    <property type="molecule type" value="Genomic_DNA"/>
</dbReference>
<feature type="domain" description="PDZ" evidence="4">
    <location>
        <begin position="1802"/>
        <end position="1905"/>
    </location>
</feature>
<feature type="compositionally biased region" description="Basic and acidic residues" evidence="3">
    <location>
        <begin position="1774"/>
        <end position="1786"/>
    </location>
</feature>
<dbReference type="GO" id="GO:0014069">
    <property type="term" value="C:postsynaptic density"/>
    <property type="evidence" value="ECO:0007669"/>
    <property type="project" value="TreeGrafter"/>
</dbReference>
<feature type="compositionally biased region" description="Polar residues" evidence="3">
    <location>
        <begin position="617"/>
        <end position="627"/>
    </location>
</feature>
<dbReference type="SMART" id="SM00364">
    <property type="entry name" value="LRR_BAC"/>
    <property type="match status" value="10"/>
</dbReference>
<reference evidence="5 6" key="1">
    <citation type="journal article" date="2019" name="Sci. Rep.">
        <title>Orb-weaving spider Araneus ventricosus genome elucidates the spidroin gene catalogue.</title>
        <authorList>
            <person name="Kono N."/>
            <person name="Nakamura H."/>
            <person name="Ohtoshi R."/>
            <person name="Moran D.A.P."/>
            <person name="Shinohara A."/>
            <person name="Yoshida Y."/>
            <person name="Fujiwara M."/>
            <person name="Mori M."/>
            <person name="Tomita M."/>
            <person name="Arakawa K."/>
        </authorList>
    </citation>
    <scope>NUCLEOTIDE SEQUENCE [LARGE SCALE GENOMIC DNA]</scope>
</reference>
<keyword evidence="2" id="KW-0677">Repeat</keyword>
<evidence type="ECO:0000313" key="6">
    <source>
        <dbReference type="Proteomes" id="UP000499080"/>
    </source>
</evidence>
<dbReference type="InterPro" id="IPR001611">
    <property type="entry name" value="Leu-rich_rpt"/>
</dbReference>
<dbReference type="Gene3D" id="2.30.42.10">
    <property type="match status" value="1"/>
</dbReference>
<evidence type="ECO:0000256" key="1">
    <source>
        <dbReference type="ARBA" id="ARBA00022614"/>
    </source>
</evidence>
<dbReference type="SMART" id="SM00228">
    <property type="entry name" value="PDZ"/>
    <property type="match status" value="1"/>
</dbReference>
<evidence type="ECO:0000256" key="2">
    <source>
        <dbReference type="ARBA" id="ARBA00022737"/>
    </source>
</evidence>
<feature type="compositionally biased region" description="Polar residues" evidence="3">
    <location>
        <begin position="1676"/>
        <end position="1695"/>
    </location>
</feature>
<feature type="compositionally biased region" description="Basic and acidic residues" evidence="3">
    <location>
        <begin position="1376"/>
        <end position="1410"/>
    </location>
</feature>
<feature type="compositionally biased region" description="Polar residues" evidence="3">
    <location>
        <begin position="1135"/>
        <end position="1163"/>
    </location>
</feature>